<keyword evidence="8" id="KW-1185">Reference proteome</keyword>
<dbReference type="Gene3D" id="3.60.120.10">
    <property type="entry name" value="Anthranilate synthase"/>
    <property type="match status" value="1"/>
</dbReference>
<name>A0ABU5CHG3_9BACI</name>
<dbReference type="RefSeq" id="WP_320384461.1">
    <property type="nucleotide sequence ID" value="NZ_JAROCA020000001.1"/>
</dbReference>
<comment type="catalytic activity">
    <reaction evidence="1">
        <text>chorismate = isochorismate</text>
        <dbReference type="Rhea" id="RHEA:18985"/>
        <dbReference type="ChEBI" id="CHEBI:29748"/>
        <dbReference type="ChEBI" id="CHEBI:29780"/>
        <dbReference type="EC" id="5.4.4.2"/>
    </reaction>
</comment>
<dbReference type="PANTHER" id="PTHR42839">
    <property type="entry name" value="ISOCHORISMATE SYNTHASE ENTC"/>
    <property type="match status" value="1"/>
</dbReference>
<comment type="similarity">
    <text evidence="2">Belongs to the isochorismate synthase family.</text>
</comment>
<dbReference type="Pfam" id="PF00425">
    <property type="entry name" value="Chorismate_bind"/>
    <property type="match status" value="1"/>
</dbReference>
<evidence type="ECO:0000256" key="2">
    <source>
        <dbReference type="ARBA" id="ARBA00005297"/>
    </source>
</evidence>
<dbReference type="EC" id="5.4.4.2" evidence="3"/>
<dbReference type="GO" id="GO:0008909">
    <property type="term" value="F:isochorismate synthase activity"/>
    <property type="evidence" value="ECO:0007669"/>
    <property type="project" value="UniProtKB-EC"/>
</dbReference>
<comment type="caution">
    <text evidence="7">The sequence shown here is derived from an EMBL/GenBank/DDBJ whole genome shotgun (WGS) entry which is preliminary data.</text>
</comment>
<dbReference type="InterPro" id="IPR005801">
    <property type="entry name" value="ADC_synthase"/>
</dbReference>
<sequence>MVGIGQVHCLKSEDNTIGGLQKAWDDALAQATIHDTIHQPGTGLTALGGMAFDPLKKKTALWEKFADQALTIPAFVFTKTGDQCYLTCNLKLKKADNSRQLAAKIKEKEHQLFSNAPSFSLHDGILSKKEIAPEQWKRTVEKATQAIKNDTAQKIVLAREMRLEFSGNADVGVILQRLLKTQPNSYVFAIEHGNDCFMGATPERLVKLAHGKLLSTCLAGTAPRGIDKDADDRIGSQLLNDPKNRQEHDFVVQMIKKAVTPYAKNIVVPKKPELYKLRNLQHLYTPVTADLLEKSGIFPIVEKLHPTPALGGTPREASLAFIRENELLDRGWYGAPVGWLDGQNNGEFAVAIRSGLIQGKEASLFAGCGVVADSNPEDEYAETNIKFMPMLSVLEGETK</sequence>
<evidence type="ECO:0000259" key="6">
    <source>
        <dbReference type="Pfam" id="PF00425"/>
    </source>
</evidence>
<reference evidence="7 8" key="1">
    <citation type="submission" date="2023-10" db="EMBL/GenBank/DDBJ databases">
        <title>179-bfca-hs.</title>
        <authorList>
            <person name="Miliotis G."/>
            <person name="Sengupta P."/>
            <person name="Hameed A."/>
            <person name="Chuvochina M."/>
            <person name="Mcdonagh F."/>
            <person name="Simpson A.C."/>
            <person name="Singh N.K."/>
            <person name="Rekha P.D."/>
            <person name="Raman K."/>
            <person name="Hugenholtz P."/>
            <person name="Venkateswaran K."/>
        </authorList>
    </citation>
    <scope>NUCLEOTIDE SEQUENCE [LARGE SCALE GENOMIC DNA]</scope>
    <source>
        <strain evidence="7 8">179-BFC-A-HS</strain>
    </source>
</reference>
<evidence type="ECO:0000256" key="3">
    <source>
        <dbReference type="ARBA" id="ARBA00012824"/>
    </source>
</evidence>
<dbReference type="InterPro" id="IPR015890">
    <property type="entry name" value="Chorismate_C"/>
</dbReference>
<evidence type="ECO:0000256" key="1">
    <source>
        <dbReference type="ARBA" id="ARBA00000799"/>
    </source>
</evidence>
<gene>
    <name evidence="7" type="ORF">P5G51_007490</name>
</gene>
<dbReference type="InterPro" id="IPR004561">
    <property type="entry name" value="IsoChor_synthase"/>
</dbReference>
<keyword evidence="4 7" id="KW-0413">Isomerase</keyword>
<evidence type="ECO:0000313" key="7">
    <source>
        <dbReference type="EMBL" id="MDY0405267.1"/>
    </source>
</evidence>
<dbReference type="NCBIfam" id="TIGR00543">
    <property type="entry name" value="isochor_syn"/>
    <property type="match status" value="1"/>
</dbReference>
<proteinExistence type="inferred from homology"/>
<dbReference type="SUPFAM" id="SSF56322">
    <property type="entry name" value="ADC synthase"/>
    <property type="match status" value="1"/>
</dbReference>
<organism evidence="7 8">
    <name type="scientific">Tigheibacillus jepli</name>
    <dbReference type="NCBI Taxonomy" id="3035914"/>
    <lineage>
        <taxon>Bacteria</taxon>
        <taxon>Bacillati</taxon>
        <taxon>Bacillota</taxon>
        <taxon>Bacilli</taxon>
        <taxon>Bacillales</taxon>
        <taxon>Bacillaceae</taxon>
        <taxon>Tigheibacillus</taxon>
    </lineage>
</organism>
<evidence type="ECO:0000256" key="4">
    <source>
        <dbReference type="ARBA" id="ARBA00023235"/>
    </source>
</evidence>
<accession>A0ABU5CHG3</accession>
<feature type="domain" description="Chorismate-utilising enzyme C-terminal" evidence="6">
    <location>
        <begin position="133"/>
        <end position="386"/>
    </location>
</feature>
<protein>
    <recommendedName>
        <fullName evidence="3">isochorismate synthase</fullName>
        <ecNumber evidence="3">5.4.4.2</ecNumber>
    </recommendedName>
    <alternativeName>
        <fullName evidence="5">Isochorismate mutase</fullName>
    </alternativeName>
</protein>
<evidence type="ECO:0000256" key="5">
    <source>
        <dbReference type="ARBA" id="ARBA00041564"/>
    </source>
</evidence>
<dbReference type="EMBL" id="JAROCA020000001">
    <property type="protein sequence ID" value="MDY0405267.1"/>
    <property type="molecule type" value="Genomic_DNA"/>
</dbReference>
<dbReference type="PANTHER" id="PTHR42839:SF1">
    <property type="entry name" value="ISOCHORISMATE SYNTHASE MENF"/>
    <property type="match status" value="1"/>
</dbReference>
<evidence type="ECO:0000313" key="8">
    <source>
        <dbReference type="Proteomes" id="UP001228376"/>
    </source>
</evidence>
<dbReference type="Proteomes" id="UP001228376">
    <property type="component" value="Unassembled WGS sequence"/>
</dbReference>